<dbReference type="AlphaFoldDB" id="A0A0U4WHA3"/>
<feature type="transmembrane region" description="Helical" evidence="7">
    <location>
        <begin position="20"/>
        <end position="40"/>
    </location>
</feature>
<keyword evidence="5 7" id="KW-1133">Transmembrane helix</keyword>
<comment type="subcellular location">
    <subcellularLocation>
        <location evidence="1 7">Cell membrane</location>
        <topology evidence="1 7">Multi-pass membrane protein</topology>
    </subcellularLocation>
</comment>
<protein>
    <submittedName>
        <fullName evidence="9">ABC transporter permease</fullName>
    </submittedName>
</protein>
<organism evidence="9 10">
    <name type="scientific">Pseudomonas oryzihabitans</name>
    <dbReference type="NCBI Taxonomy" id="47885"/>
    <lineage>
        <taxon>Bacteria</taxon>
        <taxon>Pseudomonadati</taxon>
        <taxon>Pseudomonadota</taxon>
        <taxon>Gammaproteobacteria</taxon>
        <taxon>Pseudomonadales</taxon>
        <taxon>Pseudomonadaceae</taxon>
        <taxon>Pseudomonas</taxon>
    </lineage>
</organism>
<evidence type="ECO:0000256" key="7">
    <source>
        <dbReference type="RuleBase" id="RU363032"/>
    </source>
</evidence>
<evidence type="ECO:0000256" key="2">
    <source>
        <dbReference type="ARBA" id="ARBA00022448"/>
    </source>
</evidence>
<dbReference type="InterPro" id="IPR000515">
    <property type="entry name" value="MetI-like"/>
</dbReference>
<feature type="transmembrane region" description="Helical" evidence="7">
    <location>
        <begin position="246"/>
        <end position="267"/>
    </location>
</feature>
<evidence type="ECO:0000313" key="9">
    <source>
        <dbReference type="EMBL" id="ALZ84690.1"/>
    </source>
</evidence>
<feature type="transmembrane region" description="Helical" evidence="7">
    <location>
        <begin position="126"/>
        <end position="155"/>
    </location>
</feature>
<evidence type="ECO:0000259" key="8">
    <source>
        <dbReference type="PROSITE" id="PS50928"/>
    </source>
</evidence>
<evidence type="ECO:0000256" key="4">
    <source>
        <dbReference type="ARBA" id="ARBA00022692"/>
    </source>
</evidence>
<dbReference type="PANTHER" id="PTHR43386">
    <property type="entry name" value="OLIGOPEPTIDE TRANSPORT SYSTEM PERMEASE PROTEIN APPC"/>
    <property type="match status" value="1"/>
</dbReference>
<dbReference type="Gene3D" id="1.10.3720.10">
    <property type="entry name" value="MetI-like"/>
    <property type="match status" value="1"/>
</dbReference>
<feature type="transmembrane region" description="Helical" evidence="7">
    <location>
        <begin position="199"/>
        <end position="225"/>
    </location>
</feature>
<dbReference type="InterPro" id="IPR035906">
    <property type="entry name" value="MetI-like_sf"/>
</dbReference>
<dbReference type="Pfam" id="PF00528">
    <property type="entry name" value="BPD_transp_1"/>
    <property type="match status" value="1"/>
</dbReference>
<feature type="transmembrane region" description="Helical" evidence="7">
    <location>
        <begin position="81"/>
        <end position="106"/>
    </location>
</feature>
<dbReference type="CDD" id="cd06261">
    <property type="entry name" value="TM_PBP2"/>
    <property type="match status" value="1"/>
</dbReference>
<dbReference type="RefSeq" id="WP_059314879.1">
    <property type="nucleotide sequence ID" value="NZ_CP013987.1"/>
</dbReference>
<name>A0A0U4WHA3_9PSED</name>
<evidence type="ECO:0000256" key="6">
    <source>
        <dbReference type="ARBA" id="ARBA00023136"/>
    </source>
</evidence>
<keyword evidence="3" id="KW-1003">Cell membrane</keyword>
<dbReference type="GO" id="GO:0005886">
    <property type="term" value="C:plasma membrane"/>
    <property type="evidence" value="ECO:0007669"/>
    <property type="project" value="UniProtKB-SubCell"/>
</dbReference>
<dbReference type="Proteomes" id="UP000064137">
    <property type="component" value="Chromosome"/>
</dbReference>
<dbReference type="PROSITE" id="PS50928">
    <property type="entry name" value="ABC_TM1"/>
    <property type="match status" value="1"/>
</dbReference>
<dbReference type="InterPro" id="IPR050366">
    <property type="entry name" value="BP-dependent_transpt_permease"/>
</dbReference>
<dbReference type="PANTHER" id="PTHR43386:SF1">
    <property type="entry name" value="D,D-DIPEPTIDE TRANSPORT SYSTEM PERMEASE PROTEIN DDPC-RELATED"/>
    <property type="match status" value="1"/>
</dbReference>
<dbReference type="KEGG" id="por:APT59_10975"/>
<evidence type="ECO:0000256" key="3">
    <source>
        <dbReference type="ARBA" id="ARBA00022475"/>
    </source>
</evidence>
<comment type="similarity">
    <text evidence="7">Belongs to the binding-protein-dependent transport system permease family.</text>
</comment>
<gene>
    <name evidence="9" type="ORF">APT59_10975</name>
</gene>
<evidence type="ECO:0000256" key="1">
    <source>
        <dbReference type="ARBA" id="ARBA00004651"/>
    </source>
</evidence>
<feature type="transmembrane region" description="Helical" evidence="7">
    <location>
        <begin position="167"/>
        <end position="187"/>
    </location>
</feature>
<dbReference type="EMBL" id="CP013987">
    <property type="protein sequence ID" value="ALZ84690.1"/>
    <property type="molecule type" value="Genomic_DNA"/>
</dbReference>
<evidence type="ECO:0000256" key="5">
    <source>
        <dbReference type="ARBA" id="ARBA00022989"/>
    </source>
</evidence>
<evidence type="ECO:0000313" key="10">
    <source>
        <dbReference type="Proteomes" id="UP000064137"/>
    </source>
</evidence>
<dbReference type="SUPFAM" id="SSF161098">
    <property type="entry name" value="MetI-like"/>
    <property type="match status" value="1"/>
</dbReference>
<keyword evidence="2 7" id="KW-0813">Transport</keyword>
<proteinExistence type="inferred from homology"/>
<keyword evidence="6 7" id="KW-0472">Membrane</keyword>
<reference evidence="9 10" key="1">
    <citation type="submission" date="2016-01" db="EMBL/GenBank/DDBJ databases">
        <title>Annotation of Pseudomonas oryzihabitans USDA-ARS-USMARC-56511.</title>
        <authorList>
            <person name="Harhay G.P."/>
            <person name="Harhay D.M."/>
            <person name="Smith T.P.L."/>
            <person name="Bono J.L."/>
            <person name="Heaton M.P."/>
            <person name="Clawson M.L."/>
            <person name="Chitko-Mckown C.G."/>
            <person name="Capik S.F."/>
            <person name="DeDonder K.D."/>
            <person name="Apley M.D."/>
            <person name="Lubbers B.V."/>
            <person name="White B.J."/>
            <person name="Larson R.L."/>
        </authorList>
    </citation>
    <scope>NUCLEOTIDE SEQUENCE [LARGE SCALE GENOMIC DNA]</scope>
    <source>
        <strain evidence="9 10">USDA-ARS-USMARC-56511</strain>
    </source>
</reference>
<dbReference type="OrthoDB" id="9783218at2"/>
<accession>A0A0U4WHA3</accession>
<dbReference type="GO" id="GO:0071916">
    <property type="term" value="F:dipeptide transmembrane transporter activity"/>
    <property type="evidence" value="ECO:0007669"/>
    <property type="project" value="TreeGrafter"/>
</dbReference>
<feature type="domain" description="ABC transmembrane type-1" evidence="8">
    <location>
        <begin position="79"/>
        <end position="267"/>
    </location>
</feature>
<keyword evidence="4 7" id="KW-0812">Transmembrane</keyword>
<sequence length="273" mass="28752">MNLDATAALAAPPVKSSARWLGLSLLGALVAFAVLTPLLWQGDIARQDYMAILAAPSSAYPFGTDHLGRDMLARLSVAIRFSLGLAFISVCTAAIPGVLLGILAAWKGGLVDKLLGGLAELFLALPGLLLVLLIVAVFPGSFVALYSAVALVLWVEYFRMTRALSRTVLASPAVFASQLLGFGPVYIVRRHLWPQLAPVLLTIAAFGAASTIMAIAALGFVSIGVRPPTAELGLMITELLPYYAEAPYVIALPIIAIFLTVLSLMLITGGRKP</sequence>